<keyword evidence="2 3" id="KW-0378">Hydrolase</keyword>
<dbReference type="InterPro" id="IPR019826">
    <property type="entry name" value="Carboxylesterase_B_AS"/>
</dbReference>
<dbReference type="InterPro" id="IPR050309">
    <property type="entry name" value="Type-B_Carboxylest/Lipase"/>
</dbReference>
<keyword evidence="6" id="KW-1185">Reference proteome</keyword>
<dbReference type="InterPro" id="IPR002018">
    <property type="entry name" value="CarbesteraseB"/>
</dbReference>
<dbReference type="RefSeq" id="WP_073587579.1">
    <property type="nucleotide sequence ID" value="NZ_FRFD01000003.1"/>
</dbReference>
<accession>A0A1M7Y0Y3</accession>
<evidence type="ECO:0000313" key="6">
    <source>
        <dbReference type="Proteomes" id="UP000184612"/>
    </source>
</evidence>
<evidence type="ECO:0000313" key="5">
    <source>
        <dbReference type="EMBL" id="SHO45354.1"/>
    </source>
</evidence>
<name>A0A1M7Y0Y3_9FIRM</name>
<evidence type="ECO:0000256" key="1">
    <source>
        <dbReference type="ARBA" id="ARBA00005964"/>
    </source>
</evidence>
<dbReference type="Pfam" id="PF00135">
    <property type="entry name" value="COesterase"/>
    <property type="match status" value="1"/>
</dbReference>
<evidence type="ECO:0000256" key="3">
    <source>
        <dbReference type="RuleBase" id="RU361235"/>
    </source>
</evidence>
<dbReference type="SUPFAM" id="SSF53474">
    <property type="entry name" value="alpha/beta-Hydrolases"/>
    <property type="match status" value="1"/>
</dbReference>
<dbReference type="AlphaFoldDB" id="A0A1M7Y0Y3"/>
<dbReference type="InterPro" id="IPR029058">
    <property type="entry name" value="AB_hydrolase_fold"/>
</dbReference>
<dbReference type="EC" id="3.1.1.-" evidence="3"/>
<dbReference type="PROSITE" id="PS00122">
    <property type="entry name" value="CARBOXYLESTERASE_B_1"/>
    <property type="match status" value="1"/>
</dbReference>
<reference evidence="5 6" key="1">
    <citation type="submission" date="2016-12" db="EMBL/GenBank/DDBJ databases">
        <authorList>
            <person name="Song W.-J."/>
            <person name="Kurnit D.M."/>
        </authorList>
    </citation>
    <scope>NUCLEOTIDE SEQUENCE [LARGE SCALE GENOMIC DNA]</scope>
    <source>
        <strain evidence="5 6">DSM 12503</strain>
    </source>
</reference>
<sequence length="533" mass="60569">MSQHLFRHGNDTAVVVTAKGRVRGYEYDGVSIFKGIPYANAKRFHAPEPTDTWEGVYDATNYGYVCPLMSTPMIFGELQNPHRYWVQNENCQNLNLWTPSCDSQKRPVFMWLHGGGFTEGSSVEQLAFEGENLSRYGEVVVVSINHRVNLLGYCDLSDFGDEYKNSANAGTADTIAALHWIHENIENFGGDPQNVTIFGQSGGGEKVSVLLQTPAADGLYQKCVIMSGVLDPNLEDTKGSGKELVEAMLNELKTDDIKVLEKITYQELIEVYNKVSPRLKKEGKYIGLVPNPNEFYVGMPIEHGFRKETADVPMMIGTVFGEMVTVIDPEASQRYRQERMLSKEQQIECIEKLIGEKGINEMFDEFEKAYPERPIADIHFIDMVFRLPTKKYIDMRSVLNSCTYSYMFNQDLPLNGNTAPWHCAEIPFMFHNTELVPVTQIPEVTQKLETQMVESLIAFAKTGTPSNVSIPEWPASTSEEEKTMIFDANTRLICNNDKKLLQLLKKYFGPVYGRELQNSMEFLFGDKWMKMWQ</sequence>
<dbReference type="EMBL" id="FRFD01000003">
    <property type="protein sequence ID" value="SHO45354.1"/>
    <property type="molecule type" value="Genomic_DNA"/>
</dbReference>
<proteinExistence type="inferred from homology"/>
<evidence type="ECO:0000259" key="4">
    <source>
        <dbReference type="Pfam" id="PF00135"/>
    </source>
</evidence>
<gene>
    <name evidence="5" type="ORF">SAMN02745217_00933</name>
</gene>
<dbReference type="PANTHER" id="PTHR11559">
    <property type="entry name" value="CARBOXYLESTERASE"/>
    <property type="match status" value="1"/>
</dbReference>
<evidence type="ECO:0000256" key="2">
    <source>
        <dbReference type="ARBA" id="ARBA00022801"/>
    </source>
</evidence>
<organism evidence="5 6">
    <name type="scientific">Anaerocolumna xylanovorans DSM 12503</name>
    <dbReference type="NCBI Taxonomy" id="1121345"/>
    <lineage>
        <taxon>Bacteria</taxon>
        <taxon>Bacillati</taxon>
        <taxon>Bacillota</taxon>
        <taxon>Clostridia</taxon>
        <taxon>Lachnospirales</taxon>
        <taxon>Lachnospiraceae</taxon>
        <taxon>Anaerocolumna</taxon>
    </lineage>
</organism>
<feature type="domain" description="Carboxylesterase type B" evidence="4">
    <location>
        <begin position="12"/>
        <end position="491"/>
    </location>
</feature>
<dbReference type="STRING" id="1121345.SAMN02745217_00933"/>
<dbReference type="Proteomes" id="UP000184612">
    <property type="component" value="Unassembled WGS sequence"/>
</dbReference>
<dbReference type="OrthoDB" id="9775851at2"/>
<protein>
    <recommendedName>
        <fullName evidence="3">Carboxylic ester hydrolase</fullName>
        <ecNumber evidence="3">3.1.1.-</ecNumber>
    </recommendedName>
</protein>
<dbReference type="Gene3D" id="3.40.50.1820">
    <property type="entry name" value="alpha/beta hydrolase"/>
    <property type="match status" value="1"/>
</dbReference>
<dbReference type="GO" id="GO:0016787">
    <property type="term" value="F:hydrolase activity"/>
    <property type="evidence" value="ECO:0007669"/>
    <property type="project" value="UniProtKB-KW"/>
</dbReference>
<comment type="similarity">
    <text evidence="1 3">Belongs to the type-B carboxylesterase/lipase family.</text>
</comment>